<protein>
    <recommendedName>
        <fullName evidence="4">FTP domain-containing protein</fullName>
    </recommendedName>
</protein>
<reference evidence="2 3" key="1">
    <citation type="submission" date="2016-08" db="EMBL/GenBank/DDBJ databases">
        <title>A Parts List for Fungal Cellulosomes Revealed by Comparative Genomics.</title>
        <authorList>
            <consortium name="DOE Joint Genome Institute"/>
            <person name="Haitjema C.H."/>
            <person name="Gilmore S.P."/>
            <person name="Henske J.K."/>
            <person name="Solomon K.V."/>
            <person name="De Groot R."/>
            <person name="Kuo A."/>
            <person name="Mondo S.J."/>
            <person name="Salamov A.A."/>
            <person name="Labutti K."/>
            <person name="Zhao Z."/>
            <person name="Chiniquy J."/>
            <person name="Barry K."/>
            <person name="Brewer H.M."/>
            <person name="Purvine S.O."/>
            <person name="Wright A.T."/>
            <person name="Boxma B."/>
            <person name="Van Alen T."/>
            <person name="Hackstein J.H."/>
            <person name="Baker S.E."/>
            <person name="Grigoriev I.V."/>
            <person name="O'Malley M.A."/>
        </authorList>
    </citation>
    <scope>NUCLEOTIDE SEQUENCE [LARGE SCALE GENOMIC DNA]</scope>
    <source>
        <strain evidence="2 3">G1</strain>
    </source>
</reference>
<keyword evidence="1" id="KW-0732">Signal</keyword>
<name>A0A1Y2C9G7_9FUNG</name>
<accession>A0A1Y2C9G7</accession>
<dbReference type="Proteomes" id="UP000193920">
    <property type="component" value="Unassembled WGS sequence"/>
</dbReference>
<dbReference type="AlphaFoldDB" id="A0A1Y2C9G7"/>
<organism evidence="2 3">
    <name type="scientific">Neocallimastix californiae</name>
    <dbReference type="NCBI Taxonomy" id="1754190"/>
    <lineage>
        <taxon>Eukaryota</taxon>
        <taxon>Fungi</taxon>
        <taxon>Fungi incertae sedis</taxon>
        <taxon>Chytridiomycota</taxon>
        <taxon>Chytridiomycota incertae sedis</taxon>
        <taxon>Neocallimastigomycetes</taxon>
        <taxon>Neocallimastigales</taxon>
        <taxon>Neocallimastigaceae</taxon>
        <taxon>Neocallimastix</taxon>
    </lineage>
</organism>
<evidence type="ECO:0000313" key="3">
    <source>
        <dbReference type="Proteomes" id="UP000193920"/>
    </source>
</evidence>
<gene>
    <name evidence="2" type="ORF">LY90DRAFT_703804</name>
</gene>
<dbReference type="EMBL" id="MCOG01000118">
    <property type="protein sequence ID" value="ORY42955.1"/>
    <property type="molecule type" value="Genomic_DNA"/>
</dbReference>
<dbReference type="OrthoDB" id="2136422at2759"/>
<proteinExistence type="predicted"/>
<feature type="chain" id="PRO_5012350071" description="FTP domain-containing protein" evidence="1">
    <location>
        <begin position="22"/>
        <end position="215"/>
    </location>
</feature>
<keyword evidence="3" id="KW-1185">Reference proteome</keyword>
<comment type="caution">
    <text evidence="2">The sequence shown here is derived from an EMBL/GenBank/DDBJ whole genome shotgun (WGS) entry which is preliminary data.</text>
</comment>
<evidence type="ECO:0000313" key="2">
    <source>
        <dbReference type="EMBL" id="ORY42955.1"/>
    </source>
</evidence>
<evidence type="ECO:0008006" key="4">
    <source>
        <dbReference type="Google" id="ProtNLM"/>
    </source>
</evidence>
<evidence type="ECO:0000256" key="1">
    <source>
        <dbReference type="SAM" id="SignalP"/>
    </source>
</evidence>
<sequence length="215" mass="25501">MNILKYILLLVWVIFIQFSKAEEATDEDYIAVVDKFLLEKYNVALDYKFRVVIDNVVYVYLDEISNNIPLRYLDSTFMIDKETKEIIYSNLRVKTDVSERYVDDEPLSIEEIPEFLNQLNYNGEYEIDGDSVEVVPKKKFNNYYDIENVPFLLIEQDNINTIEVEKVYEPITKNNSGNIFELAYYINYTDDHDNTYSIILFAYTRIVKKITKNGY</sequence>
<feature type="signal peptide" evidence="1">
    <location>
        <begin position="1"/>
        <end position="21"/>
    </location>
</feature>